<dbReference type="InterPro" id="IPR036640">
    <property type="entry name" value="ABC1_TM_sf"/>
</dbReference>
<evidence type="ECO:0000256" key="1">
    <source>
        <dbReference type="ARBA" id="ARBA00004651"/>
    </source>
</evidence>
<dbReference type="PROSITE" id="PS50893">
    <property type="entry name" value="ABC_TRANSPORTER_2"/>
    <property type="match status" value="1"/>
</dbReference>
<dbReference type="InterPro" id="IPR003439">
    <property type="entry name" value="ABC_transporter-like_ATP-bd"/>
</dbReference>
<dbReference type="Pfam" id="PF00664">
    <property type="entry name" value="ABC_membrane"/>
    <property type="match status" value="1"/>
</dbReference>
<feature type="transmembrane region" description="Helical" evidence="5">
    <location>
        <begin position="60"/>
        <end position="80"/>
    </location>
</feature>
<dbReference type="Pfam" id="PF00005">
    <property type="entry name" value="ABC_tran"/>
    <property type="match status" value="1"/>
</dbReference>
<protein>
    <submittedName>
        <fullName evidence="8">Peptidase domain-containing ABC transporter</fullName>
    </submittedName>
</protein>
<dbReference type="SUPFAM" id="SSF90123">
    <property type="entry name" value="ABC transporter transmembrane region"/>
    <property type="match status" value="1"/>
</dbReference>
<evidence type="ECO:0000256" key="4">
    <source>
        <dbReference type="ARBA" id="ARBA00023136"/>
    </source>
</evidence>
<sequence length="559" mass="62940">MSKNILTAWQRLIGLLRLDKRDVLQVFYYAIFAGLVNLSLPLGIQAIINLIQGAQVSTSWIVLVVVVTLGVVFVGALQLMQIRIIENVQQKIFTRASFEFAYRFPKIKMRELRNFYPPELANRFFDVLNIQKGLSKILLDFPAALLQIIFGLLLLSFYHPFFIIYGILLLALIYVVFKFTIEKGLESSLIESKQKYKMAHWIQEVARSIISFKLSGRTSHALNKTDGLVDKYLEAREGHFKVLVLQFIQMIGFKVLVTAGLLLIGGLLVLNQEMNIGQFVAAEIIILLVIASVEKLILGLESFYDVLTSLEKLGQVVDKDLEPQSGEKPFGENDSFTVELSNVSYEVPEKTGKIIDNISLTITPNCSIVLQGNNSSGKTTLLRLIAGIIEPTEGDIYVNDVSLQGLNLNYFRSHLGQSLTEESPFEGTLLENLTFGDTSITRDDINWALKHTGLTEFVKSQALGLSTILYPEGKQISFTIAKKIVLARSIIRRPKLLILKDPLDHFNPDEAIRIMDFLTHPDRKWALVVVSQNPRWAQRCGRVLTLEKGKLISEKQKDA</sequence>
<dbReference type="InterPro" id="IPR011527">
    <property type="entry name" value="ABC1_TM_dom"/>
</dbReference>
<keyword evidence="2 5" id="KW-0812">Transmembrane</keyword>
<evidence type="ECO:0000259" key="7">
    <source>
        <dbReference type="PROSITE" id="PS50929"/>
    </source>
</evidence>
<keyword evidence="4 5" id="KW-0472">Membrane</keyword>
<organism evidence="8 9">
    <name type="scientific">Maribacter chungangensis</name>
    <dbReference type="NCBI Taxonomy" id="1069117"/>
    <lineage>
        <taxon>Bacteria</taxon>
        <taxon>Pseudomonadati</taxon>
        <taxon>Bacteroidota</taxon>
        <taxon>Flavobacteriia</taxon>
        <taxon>Flavobacteriales</taxon>
        <taxon>Flavobacteriaceae</taxon>
        <taxon>Maribacter</taxon>
    </lineage>
</organism>
<gene>
    <name evidence="8" type="ORF">ACFQZJ_15955</name>
</gene>
<evidence type="ECO:0000256" key="5">
    <source>
        <dbReference type="SAM" id="Phobius"/>
    </source>
</evidence>
<dbReference type="Gene3D" id="1.20.1560.10">
    <property type="entry name" value="ABC transporter type 1, transmembrane domain"/>
    <property type="match status" value="1"/>
</dbReference>
<dbReference type="SUPFAM" id="SSF52540">
    <property type="entry name" value="P-loop containing nucleoside triphosphate hydrolases"/>
    <property type="match status" value="1"/>
</dbReference>
<feature type="transmembrane region" description="Helical" evidence="5">
    <location>
        <begin position="251"/>
        <end position="270"/>
    </location>
</feature>
<evidence type="ECO:0000256" key="3">
    <source>
        <dbReference type="ARBA" id="ARBA00022989"/>
    </source>
</evidence>
<dbReference type="Gene3D" id="3.40.50.300">
    <property type="entry name" value="P-loop containing nucleotide triphosphate hydrolases"/>
    <property type="match status" value="1"/>
</dbReference>
<evidence type="ECO:0000313" key="9">
    <source>
        <dbReference type="Proteomes" id="UP001597012"/>
    </source>
</evidence>
<keyword evidence="3 5" id="KW-1133">Transmembrane helix</keyword>
<reference evidence="9" key="1">
    <citation type="journal article" date="2019" name="Int. J. Syst. Evol. Microbiol.">
        <title>The Global Catalogue of Microorganisms (GCM) 10K type strain sequencing project: providing services to taxonomists for standard genome sequencing and annotation.</title>
        <authorList>
            <consortium name="The Broad Institute Genomics Platform"/>
            <consortium name="The Broad Institute Genome Sequencing Center for Infectious Disease"/>
            <person name="Wu L."/>
            <person name="Ma J."/>
        </authorList>
    </citation>
    <scope>NUCLEOTIDE SEQUENCE [LARGE SCALE GENOMIC DNA]</scope>
    <source>
        <strain evidence="9">CCUG 61948</strain>
    </source>
</reference>
<dbReference type="InterPro" id="IPR027417">
    <property type="entry name" value="P-loop_NTPase"/>
</dbReference>
<keyword evidence="9" id="KW-1185">Reference proteome</keyword>
<feature type="transmembrane region" description="Helical" evidence="5">
    <location>
        <begin position="26"/>
        <end position="48"/>
    </location>
</feature>
<dbReference type="PROSITE" id="PS50929">
    <property type="entry name" value="ABC_TM1F"/>
    <property type="match status" value="1"/>
</dbReference>
<dbReference type="PANTHER" id="PTHR43394">
    <property type="entry name" value="ATP-DEPENDENT PERMEASE MDL1, MITOCHONDRIAL"/>
    <property type="match status" value="1"/>
</dbReference>
<name>A0ABW3B6Q3_9FLAO</name>
<feature type="domain" description="ABC transmembrane type-1" evidence="7">
    <location>
        <begin position="30"/>
        <end position="305"/>
    </location>
</feature>
<dbReference type="EMBL" id="JBHTHY010000014">
    <property type="protein sequence ID" value="MFD0798967.1"/>
    <property type="molecule type" value="Genomic_DNA"/>
</dbReference>
<evidence type="ECO:0000313" key="8">
    <source>
        <dbReference type="EMBL" id="MFD0798967.1"/>
    </source>
</evidence>
<evidence type="ECO:0000256" key="2">
    <source>
        <dbReference type="ARBA" id="ARBA00022692"/>
    </source>
</evidence>
<comment type="subcellular location">
    <subcellularLocation>
        <location evidence="1">Cell membrane</location>
        <topology evidence="1">Multi-pass membrane protein</topology>
    </subcellularLocation>
</comment>
<proteinExistence type="predicted"/>
<dbReference type="Proteomes" id="UP001597012">
    <property type="component" value="Unassembled WGS sequence"/>
</dbReference>
<feature type="domain" description="ABC transporter" evidence="6">
    <location>
        <begin position="338"/>
        <end position="559"/>
    </location>
</feature>
<dbReference type="PANTHER" id="PTHR43394:SF4">
    <property type="entry name" value="TOXIN SECRETION ABC TRANSPORTER ATP-BINDING PROTEIN"/>
    <property type="match status" value="1"/>
</dbReference>
<dbReference type="RefSeq" id="WP_379935872.1">
    <property type="nucleotide sequence ID" value="NZ_JBHTHY010000014.1"/>
</dbReference>
<evidence type="ECO:0000259" key="6">
    <source>
        <dbReference type="PROSITE" id="PS50893"/>
    </source>
</evidence>
<dbReference type="InterPro" id="IPR039421">
    <property type="entry name" value="Type_1_exporter"/>
</dbReference>
<feature type="transmembrane region" description="Helical" evidence="5">
    <location>
        <begin position="162"/>
        <end position="181"/>
    </location>
</feature>
<accession>A0ABW3B6Q3</accession>
<comment type="caution">
    <text evidence="8">The sequence shown here is derived from an EMBL/GenBank/DDBJ whole genome shotgun (WGS) entry which is preliminary data.</text>
</comment>
<feature type="transmembrane region" description="Helical" evidence="5">
    <location>
        <begin position="276"/>
        <end position="293"/>
    </location>
</feature>